<comment type="caution">
    <text evidence="1">The sequence shown here is derived from an EMBL/GenBank/DDBJ whole genome shotgun (WGS) entry which is preliminary data.</text>
</comment>
<organism evidence="1 2">
    <name type="scientific">Gordoniibacillus kamchatkensis</name>
    <dbReference type="NCBI Taxonomy" id="1590651"/>
    <lineage>
        <taxon>Bacteria</taxon>
        <taxon>Bacillati</taxon>
        <taxon>Bacillota</taxon>
        <taxon>Bacilli</taxon>
        <taxon>Bacillales</taxon>
        <taxon>Paenibacillaceae</taxon>
        <taxon>Gordoniibacillus</taxon>
    </lineage>
</organism>
<gene>
    <name evidence="1" type="ORF">SD70_32185</name>
</gene>
<accession>A0ABR5A4F9</accession>
<dbReference type="Gene3D" id="3.40.50.11780">
    <property type="match status" value="1"/>
</dbReference>
<keyword evidence="2" id="KW-1185">Reference proteome</keyword>
<dbReference type="EMBL" id="JXAK01000124">
    <property type="protein sequence ID" value="KIL35523.1"/>
    <property type="molecule type" value="Genomic_DNA"/>
</dbReference>
<sequence>MTQAQQYVVPCISLIEMPPRPTPATGVTVGTIGIVGTFCKGPIGVPTTVYSLNDAIRQFGGYASGLTGYMSVLGAFRQGANRIVIVRCASSSAQKAKLELSSSAAPRAQRRKRSSICSITLRLRPFPPR</sequence>
<evidence type="ECO:0000313" key="2">
    <source>
        <dbReference type="Proteomes" id="UP000031967"/>
    </source>
</evidence>
<dbReference type="RefSeq" id="WP_041052745.1">
    <property type="nucleotide sequence ID" value="NZ_JXAK01000124.1"/>
</dbReference>
<evidence type="ECO:0000313" key="1">
    <source>
        <dbReference type="EMBL" id="KIL35523.1"/>
    </source>
</evidence>
<reference evidence="1 2" key="1">
    <citation type="submission" date="2014-12" db="EMBL/GenBank/DDBJ databases">
        <title>Draft genome sequence of Paenibacillus kamchatkensis strain B-2647.</title>
        <authorList>
            <person name="Karlyshev A.V."/>
            <person name="Kudryashova E.B."/>
        </authorList>
    </citation>
    <scope>NUCLEOTIDE SEQUENCE [LARGE SCALE GENOMIC DNA]</scope>
    <source>
        <strain evidence="1 2">VKM B-2647</strain>
    </source>
</reference>
<protein>
    <submittedName>
        <fullName evidence="1">Uncharacterized protein</fullName>
    </submittedName>
</protein>
<dbReference type="Proteomes" id="UP000031967">
    <property type="component" value="Unassembled WGS sequence"/>
</dbReference>
<proteinExistence type="predicted"/>
<name>A0ABR5A4F9_9BACL</name>